<dbReference type="GO" id="GO:0016491">
    <property type="term" value="F:oxidoreductase activity"/>
    <property type="evidence" value="ECO:0007669"/>
    <property type="project" value="InterPro"/>
</dbReference>
<evidence type="ECO:0000256" key="4">
    <source>
        <dbReference type="ARBA" id="ARBA00022664"/>
    </source>
</evidence>
<comment type="catalytic activity">
    <reaction evidence="8">
        <text>O-phospho-L-seryl-[protein] + H2O = L-seryl-[protein] + phosphate</text>
        <dbReference type="Rhea" id="RHEA:20629"/>
        <dbReference type="Rhea" id="RHEA-COMP:9863"/>
        <dbReference type="Rhea" id="RHEA-COMP:11604"/>
        <dbReference type="ChEBI" id="CHEBI:15377"/>
        <dbReference type="ChEBI" id="CHEBI:29999"/>
        <dbReference type="ChEBI" id="CHEBI:43474"/>
        <dbReference type="ChEBI" id="CHEBI:83421"/>
        <dbReference type="EC" id="3.1.3.16"/>
    </reaction>
</comment>
<dbReference type="InterPro" id="IPR000866">
    <property type="entry name" value="AhpC/TSA"/>
</dbReference>
<evidence type="ECO:0000256" key="8">
    <source>
        <dbReference type="ARBA" id="ARBA00047761"/>
    </source>
</evidence>
<accession>A0A8H5CBX8</accession>
<dbReference type="GO" id="GO:0016209">
    <property type="term" value="F:antioxidant activity"/>
    <property type="evidence" value="ECO:0007669"/>
    <property type="project" value="InterPro"/>
</dbReference>
<dbReference type="AlphaFoldDB" id="A0A8H5CBX8"/>
<dbReference type="InterPro" id="IPR036249">
    <property type="entry name" value="Thioredoxin-like_sf"/>
</dbReference>
<dbReference type="GO" id="GO:0005829">
    <property type="term" value="C:cytosol"/>
    <property type="evidence" value="ECO:0007669"/>
    <property type="project" value="TreeGrafter"/>
</dbReference>
<comment type="subcellular location">
    <subcellularLocation>
        <location evidence="1">Nucleus</location>
    </subcellularLocation>
</comment>
<dbReference type="Gene3D" id="3.40.50.2300">
    <property type="match status" value="1"/>
</dbReference>
<keyword evidence="5" id="KW-0378">Hydrolase</keyword>
<evidence type="ECO:0000256" key="3">
    <source>
        <dbReference type="ARBA" id="ARBA00013081"/>
    </source>
</evidence>
<dbReference type="Gene3D" id="3.40.30.10">
    <property type="entry name" value="Glutaredoxin"/>
    <property type="match status" value="1"/>
</dbReference>
<dbReference type="GO" id="GO:0005634">
    <property type="term" value="C:nucleus"/>
    <property type="evidence" value="ECO:0007669"/>
    <property type="project" value="UniProtKB-SubCell"/>
</dbReference>
<dbReference type="Pfam" id="PF00578">
    <property type="entry name" value="AhpC-TSA"/>
    <property type="match status" value="1"/>
</dbReference>
<name>A0A8H5CBX8_9AGAR</name>
<keyword evidence="7" id="KW-0539">Nucleus</keyword>
<protein>
    <recommendedName>
        <fullName evidence="3">protein-serine/threonine phosphatase</fullName>
        <ecNumber evidence="3">3.1.3.16</ecNumber>
    </recommendedName>
</protein>
<comment type="catalytic activity">
    <reaction evidence="9">
        <text>O-phospho-L-threonyl-[protein] + H2O = L-threonyl-[protein] + phosphate</text>
        <dbReference type="Rhea" id="RHEA:47004"/>
        <dbReference type="Rhea" id="RHEA-COMP:11060"/>
        <dbReference type="Rhea" id="RHEA-COMP:11605"/>
        <dbReference type="ChEBI" id="CHEBI:15377"/>
        <dbReference type="ChEBI" id="CHEBI:30013"/>
        <dbReference type="ChEBI" id="CHEBI:43474"/>
        <dbReference type="ChEBI" id="CHEBI:61977"/>
        <dbReference type="EC" id="3.1.3.16"/>
    </reaction>
</comment>
<evidence type="ECO:0000256" key="7">
    <source>
        <dbReference type="ARBA" id="ARBA00023242"/>
    </source>
</evidence>
<keyword evidence="12" id="KW-1185">Reference proteome</keyword>
<dbReference type="InterPro" id="IPR006811">
    <property type="entry name" value="RNA_pol_II_suA"/>
</dbReference>
<dbReference type="EC" id="3.1.3.16" evidence="3"/>
<organism evidence="11 12">
    <name type="scientific">Ephemerocybe angulata</name>
    <dbReference type="NCBI Taxonomy" id="980116"/>
    <lineage>
        <taxon>Eukaryota</taxon>
        <taxon>Fungi</taxon>
        <taxon>Dikarya</taxon>
        <taxon>Basidiomycota</taxon>
        <taxon>Agaricomycotina</taxon>
        <taxon>Agaricomycetes</taxon>
        <taxon>Agaricomycetidae</taxon>
        <taxon>Agaricales</taxon>
        <taxon>Agaricineae</taxon>
        <taxon>Psathyrellaceae</taxon>
        <taxon>Ephemerocybe</taxon>
    </lineage>
</organism>
<evidence type="ECO:0000256" key="5">
    <source>
        <dbReference type="ARBA" id="ARBA00022801"/>
    </source>
</evidence>
<gene>
    <name evidence="11" type="ORF">D9611_014518</name>
</gene>
<dbReference type="PANTHER" id="PTHR43503">
    <property type="entry name" value="MCG48959-RELATED"/>
    <property type="match status" value="1"/>
</dbReference>
<dbReference type="InterPro" id="IPR013766">
    <property type="entry name" value="Thioredoxin_domain"/>
</dbReference>
<proteinExistence type="inferred from homology"/>
<dbReference type="Proteomes" id="UP000541558">
    <property type="component" value="Unassembled WGS sequence"/>
</dbReference>
<evidence type="ECO:0000256" key="2">
    <source>
        <dbReference type="ARBA" id="ARBA00008978"/>
    </source>
</evidence>
<dbReference type="SUPFAM" id="SSF52833">
    <property type="entry name" value="Thioredoxin-like"/>
    <property type="match status" value="1"/>
</dbReference>
<dbReference type="GO" id="GO:0045454">
    <property type="term" value="P:cell redox homeostasis"/>
    <property type="evidence" value="ECO:0007669"/>
    <property type="project" value="TreeGrafter"/>
</dbReference>
<keyword evidence="4" id="KW-0507">mRNA processing</keyword>
<dbReference type="Pfam" id="PF04722">
    <property type="entry name" value="Ssu72"/>
    <property type="match status" value="1"/>
</dbReference>
<evidence type="ECO:0000256" key="6">
    <source>
        <dbReference type="ARBA" id="ARBA00022912"/>
    </source>
</evidence>
<evidence type="ECO:0000256" key="9">
    <source>
        <dbReference type="ARBA" id="ARBA00048336"/>
    </source>
</evidence>
<evidence type="ECO:0000313" key="12">
    <source>
        <dbReference type="Proteomes" id="UP000541558"/>
    </source>
</evidence>
<comment type="similarity">
    <text evidence="2">Belongs to the SSU72 phosphatase family.</text>
</comment>
<evidence type="ECO:0000313" key="11">
    <source>
        <dbReference type="EMBL" id="KAF5337717.1"/>
    </source>
</evidence>
<dbReference type="GO" id="GO:0006397">
    <property type="term" value="P:mRNA processing"/>
    <property type="evidence" value="ECO:0007669"/>
    <property type="project" value="UniProtKB-KW"/>
</dbReference>
<dbReference type="EMBL" id="JAACJK010000040">
    <property type="protein sequence ID" value="KAF5337717.1"/>
    <property type="molecule type" value="Genomic_DNA"/>
</dbReference>
<feature type="domain" description="Thioredoxin" evidence="10">
    <location>
        <begin position="86"/>
        <end position="267"/>
    </location>
</feature>
<comment type="caution">
    <text evidence="11">The sequence shown here is derived from an EMBL/GenBank/DDBJ whole genome shotgun (WGS) entry which is preliminary data.</text>
</comment>
<keyword evidence="6" id="KW-0904">Protein phosphatase</keyword>
<dbReference type="PANTHER" id="PTHR43503:SF4">
    <property type="entry name" value="PEROXIREDOXIN-6"/>
    <property type="match status" value="1"/>
</dbReference>
<dbReference type="PROSITE" id="PS51352">
    <property type="entry name" value="THIOREDOXIN_2"/>
    <property type="match status" value="1"/>
</dbReference>
<dbReference type="GO" id="GO:0005739">
    <property type="term" value="C:mitochondrion"/>
    <property type="evidence" value="ECO:0007669"/>
    <property type="project" value="TreeGrafter"/>
</dbReference>
<dbReference type="OrthoDB" id="2996783at2759"/>
<reference evidence="11 12" key="1">
    <citation type="journal article" date="2020" name="ISME J.">
        <title>Uncovering the hidden diversity of litter-decomposition mechanisms in mushroom-forming fungi.</title>
        <authorList>
            <person name="Floudas D."/>
            <person name="Bentzer J."/>
            <person name="Ahren D."/>
            <person name="Johansson T."/>
            <person name="Persson P."/>
            <person name="Tunlid A."/>
        </authorList>
    </citation>
    <scope>NUCLEOTIDE SEQUENCE [LARGE SCALE GENOMIC DNA]</scope>
    <source>
        <strain evidence="11 12">CBS 175.51</strain>
    </source>
</reference>
<evidence type="ECO:0000256" key="1">
    <source>
        <dbReference type="ARBA" id="ARBA00004123"/>
    </source>
</evidence>
<sequence length="311" mass="34866">MQYVMGRRVQQSVHIINMEIKDNHEEALIAGKAMLDLAAAIEGTDDIDENIDKILQDQQEKHPHNLLHAVALLHLKDTPDPHNAFPPSWNIAPDFEAETTAGPIKFHDWSAILFSHPGDFTPVCTTELGEVARRAPDFAARGVKVIGISANDLEEHHQWVKDINAYGGKVGLPMSNSLSCVFLYVFTMWDCGLMFCVDCRPRQEDSVLYDMLDEQDATNKDAKGLPLTIRTVFVIDPKKTIRLTLAYPASTGRNFDEIIRSAAWRQAPNHDARELEEGDDVIVHASVTNDEAKSLFPGYTEHLPYLRTTPL</sequence>
<evidence type="ECO:0000259" key="10">
    <source>
        <dbReference type="PROSITE" id="PS51352"/>
    </source>
</evidence>
<dbReference type="GO" id="GO:0004722">
    <property type="term" value="F:protein serine/threonine phosphatase activity"/>
    <property type="evidence" value="ECO:0007669"/>
    <property type="project" value="UniProtKB-EC"/>
</dbReference>